<dbReference type="PROSITE" id="PS50112">
    <property type="entry name" value="PAS"/>
    <property type="match status" value="1"/>
</dbReference>
<dbReference type="Gene3D" id="3.30.450.20">
    <property type="entry name" value="PAS domain"/>
    <property type="match status" value="1"/>
</dbReference>
<dbReference type="RefSeq" id="WP_371753222.1">
    <property type="nucleotide sequence ID" value="NZ_JAYJLD010000005.1"/>
</dbReference>
<sequence length="226" mass="25566">MLLWNVPDRDKISLMETICESMTDAIVLLNEDGLIEGCNTAFLRLSGYSEKDLNEGRSICTICNGVLTIKEALTCSDCPMTQMPRESSAIQFLDRSGRSSRVLVSTSKVKLESRLQWIVVLRTMSPVQSAISDTFGRLLIKYDEQLEEFSHMRGSTQLMLGKLSKREKEVLEYIALGFSNQEISEKLVISVKTVEKHKSNIVYKLRLKSYGELARFAVIKELLDLS</sequence>
<dbReference type="CDD" id="cd06170">
    <property type="entry name" value="LuxR_C_like"/>
    <property type="match status" value="1"/>
</dbReference>
<proteinExistence type="predicted"/>
<comment type="caution">
    <text evidence="6">The sequence shown here is derived from an EMBL/GenBank/DDBJ whole genome shotgun (WGS) entry which is preliminary data.</text>
</comment>
<evidence type="ECO:0000256" key="3">
    <source>
        <dbReference type="ARBA" id="ARBA00023163"/>
    </source>
</evidence>
<evidence type="ECO:0000259" key="4">
    <source>
        <dbReference type="PROSITE" id="PS50043"/>
    </source>
</evidence>
<dbReference type="InterPro" id="IPR016032">
    <property type="entry name" value="Sig_transdc_resp-reg_C-effctor"/>
</dbReference>
<dbReference type="PROSITE" id="PS50043">
    <property type="entry name" value="HTH_LUXR_2"/>
    <property type="match status" value="1"/>
</dbReference>
<keyword evidence="1" id="KW-0805">Transcription regulation</keyword>
<gene>
    <name evidence="6" type="ORF">VF724_05480</name>
</gene>
<evidence type="ECO:0000313" key="7">
    <source>
        <dbReference type="Proteomes" id="UP001310386"/>
    </source>
</evidence>
<organism evidence="6 7">
    <name type="scientific">Ferviditalea candida</name>
    <dbReference type="NCBI Taxonomy" id="3108399"/>
    <lineage>
        <taxon>Bacteria</taxon>
        <taxon>Bacillati</taxon>
        <taxon>Bacillota</taxon>
        <taxon>Bacilli</taxon>
        <taxon>Bacillales</taxon>
        <taxon>Paenibacillaceae</taxon>
        <taxon>Ferviditalea</taxon>
    </lineage>
</organism>
<name>A0ABU5ZF36_9BACL</name>
<dbReference type="InterPro" id="IPR013767">
    <property type="entry name" value="PAS_fold"/>
</dbReference>
<dbReference type="PROSITE" id="PS00622">
    <property type="entry name" value="HTH_LUXR_1"/>
    <property type="match status" value="1"/>
</dbReference>
<accession>A0ABU5ZF36</accession>
<dbReference type="PANTHER" id="PTHR44688">
    <property type="entry name" value="DNA-BINDING TRANSCRIPTIONAL ACTIVATOR DEVR_DOSR"/>
    <property type="match status" value="1"/>
</dbReference>
<evidence type="ECO:0000313" key="6">
    <source>
        <dbReference type="EMBL" id="MEB3101110.1"/>
    </source>
</evidence>
<dbReference type="Proteomes" id="UP001310386">
    <property type="component" value="Unassembled WGS sequence"/>
</dbReference>
<dbReference type="SUPFAM" id="SSF55785">
    <property type="entry name" value="PYP-like sensor domain (PAS domain)"/>
    <property type="match status" value="1"/>
</dbReference>
<reference evidence="6" key="1">
    <citation type="submission" date="2023-12" db="EMBL/GenBank/DDBJ databases">
        <title>Fervidustalea candida gen. nov., sp. nov., a novel member of the family Paenibacillaceae isolated from a geothermal area.</title>
        <authorList>
            <person name="Li W.-J."/>
            <person name="Jiao J.-Y."/>
            <person name="Chen Y."/>
        </authorList>
    </citation>
    <scope>NUCLEOTIDE SEQUENCE</scope>
    <source>
        <strain evidence="6">SYSU GA230002</strain>
    </source>
</reference>
<keyword evidence="2" id="KW-0238">DNA-binding</keyword>
<evidence type="ECO:0000256" key="2">
    <source>
        <dbReference type="ARBA" id="ARBA00023125"/>
    </source>
</evidence>
<keyword evidence="3" id="KW-0804">Transcription</keyword>
<dbReference type="EMBL" id="JAYJLD010000005">
    <property type="protein sequence ID" value="MEB3101110.1"/>
    <property type="molecule type" value="Genomic_DNA"/>
</dbReference>
<feature type="domain" description="PAS" evidence="5">
    <location>
        <begin position="11"/>
        <end position="53"/>
    </location>
</feature>
<dbReference type="Gene3D" id="1.10.10.10">
    <property type="entry name" value="Winged helix-like DNA-binding domain superfamily/Winged helix DNA-binding domain"/>
    <property type="match status" value="1"/>
</dbReference>
<evidence type="ECO:0000259" key="5">
    <source>
        <dbReference type="PROSITE" id="PS50112"/>
    </source>
</evidence>
<dbReference type="InterPro" id="IPR036388">
    <property type="entry name" value="WH-like_DNA-bd_sf"/>
</dbReference>
<feature type="domain" description="HTH luxR-type" evidence="4">
    <location>
        <begin position="156"/>
        <end position="221"/>
    </location>
</feature>
<dbReference type="InterPro" id="IPR000014">
    <property type="entry name" value="PAS"/>
</dbReference>
<dbReference type="SUPFAM" id="SSF46894">
    <property type="entry name" value="C-terminal effector domain of the bipartite response regulators"/>
    <property type="match status" value="1"/>
</dbReference>
<evidence type="ECO:0000256" key="1">
    <source>
        <dbReference type="ARBA" id="ARBA00023015"/>
    </source>
</evidence>
<dbReference type="SMART" id="SM00421">
    <property type="entry name" value="HTH_LUXR"/>
    <property type="match status" value="1"/>
</dbReference>
<dbReference type="PRINTS" id="PR00038">
    <property type="entry name" value="HTHLUXR"/>
</dbReference>
<keyword evidence="7" id="KW-1185">Reference proteome</keyword>
<protein>
    <submittedName>
        <fullName evidence="6">LuxR C-terminal-related transcriptional regulator</fullName>
    </submittedName>
</protein>
<dbReference type="Pfam" id="PF00196">
    <property type="entry name" value="GerE"/>
    <property type="match status" value="1"/>
</dbReference>
<dbReference type="PANTHER" id="PTHR44688:SF16">
    <property type="entry name" value="DNA-BINDING TRANSCRIPTIONAL ACTIVATOR DEVR_DOSR"/>
    <property type="match status" value="1"/>
</dbReference>
<dbReference type="NCBIfam" id="TIGR00229">
    <property type="entry name" value="sensory_box"/>
    <property type="match status" value="1"/>
</dbReference>
<dbReference type="InterPro" id="IPR035965">
    <property type="entry name" value="PAS-like_dom_sf"/>
</dbReference>
<dbReference type="InterPro" id="IPR000792">
    <property type="entry name" value="Tscrpt_reg_LuxR_C"/>
</dbReference>
<dbReference type="Pfam" id="PF00989">
    <property type="entry name" value="PAS"/>
    <property type="match status" value="1"/>
</dbReference>
<dbReference type="CDD" id="cd00130">
    <property type="entry name" value="PAS"/>
    <property type="match status" value="1"/>
</dbReference>